<comment type="caution">
    <text evidence="2">The sequence shown here is derived from an EMBL/GenBank/DDBJ whole genome shotgun (WGS) entry which is preliminary data.</text>
</comment>
<evidence type="ECO:0000313" key="2">
    <source>
        <dbReference type="EMBL" id="RDB17249.1"/>
    </source>
</evidence>
<dbReference type="Proteomes" id="UP000076154">
    <property type="component" value="Unassembled WGS sequence"/>
</dbReference>
<evidence type="ECO:0000256" key="1">
    <source>
        <dbReference type="SAM" id="MobiDB-lite"/>
    </source>
</evidence>
<feature type="region of interest" description="Disordered" evidence="1">
    <location>
        <begin position="167"/>
        <end position="198"/>
    </location>
</feature>
<evidence type="ECO:0000313" key="3">
    <source>
        <dbReference type="Proteomes" id="UP000076154"/>
    </source>
</evidence>
<name>A0A369J5D0_HYPMA</name>
<dbReference type="AlphaFoldDB" id="A0A369J5D0"/>
<gene>
    <name evidence="2" type="ORF">Hypma_001979</name>
</gene>
<feature type="compositionally biased region" description="Basic and acidic residues" evidence="1">
    <location>
        <begin position="183"/>
        <end position="192"/>
    </location>
</feature>
<keyword evidence="3" id="KW-1185">Reference proteome</keyword>
<dbReference type="STRING" id="39966.A0A369J5D0"/>
<protein>
    <submittedName>
        <fullName evidence="2">Uncharacterized protein</fullName>
    </submittedName>
</protein>
<proteinExistence type="predicted"/>
<dbReference type="OrthoDB" id="2739946at2759"/>
<sequence length="198" mass="21951">MTRSQLSLYSREAGKKVFRAKAKEQGIPFPVAAEARTNQLPDQKIYPNTHKPRRNQGRMDGTFFNGTPIESEYSTASWGCSGCDYCNPAEGSYEIACADGAVHGPTGTVLKSLLDIAKPAKTKGVAKEYEVVEPPQRVIVFDDEFDYTYESSVEDDFDWDDGLSEWDEVEGEKAESKASYSEIVKRKDREEDGGGEGP</sequence>
<organism evidence="2 3">
    <name type="scientific">Hypsizygus marmoreus</name>
    <name type="common">White beech mushroom</name>
    <name type="synonym">Agaricus marmoreus</name>
    <dbReference type="NCBI Taxonomy" id="39966"/>
    <lineage>
        <taxon>Eukaryota</taxon>
        <taxon>Fungi</taxon>
        <taxon>Dikarya</taxon>
        <taxon>Basidiomycota</taxon>
        <taxon>Agaricomycotina</taxon>
        <taxon>Agaricomycetes</taxon>
        <taxon>Agaricomycetidae</taxon>
        <taxon>Agaricales</taxon>
        <taxon>Tricholomatineae</taxon>
        <taxon>Lyophyllaceae</taxon>
        <taxon>Hypsizygus</taxon>
    </lineage>
</organism>
<accession>A0A369J5D0</accession>
<reference evidence="2" key="1">
    <citation type="submission" date="2018-04" db="EMBL/GenBank/DDBJ databases">
        <title>Whole genome sequencing of Hypsizygus marmoreus.</title>
        <authorList>
            <person name="Choi I.-G."/>
            <person name="Min B."/>
            <person name="Kim J.-G."/>
            <person name="Kim S."/>
            <person name="Oh Y.-L."/>
            <person name="Kong W.-S."/>
            <person name="Park H."/>
            <person name="Jeong J."/>
            <person name="Song E.-S."/>
        </authorList>
    </citation>
    <scope>NUCLEOTIDE SEQUENCE [LARGE SCALE GENOMIC DNA]</scope>
    <source>
        <strain evidence="2">51987-8</strain>
    </source>
</reference>
<feature type="region of interest" description="Disordered" evidence="1">
    <location>
        <begin position="29"/>
        <end position="60"/>
    </location>
</feature>
<dbReference type="EMBL" id="LUEZ02000113">
    <property type="protein sequence ID" value="RDB17249.1"/>
    <property type="molecule type" value="Genomic_DNA"/>
</dbReference>
<dbReference type="InParanoid" id="A0A369J5D0"/>